<evidence type="ECO:0000313" key="1">
    <source>
        <dbReference type="EMBL" id="KAJ8429682.1"/>
    </source>
</evidence>
<keyword evidence="2" id="KW-1185">Reference proteome</keyword>
<proteinExistence type="predicted"/>
<gene>
    <name evidence="1" type="ORF">Cgig2_004481</name>
</gene>
<sequence>MLRKTKQIIHFRLSSNRHFHITLVYGFNQDCQRIWNWGADVQDMEIKHIIQCIEAYELLKMRSTGLYFSCSNKTTWSRIDWAVANNPKFENVVQAFYQALPSISNMHKLKIFLCRLRGPFKELSKDIFKPQLLRQEEECKANYISIIRSSFSLVKQQSKTNWIACGVDCTKFFFTRAEQRKLATYIYALPDPIGEKVDVFEEVAKVMAKFYIGLLGNTLSIKRQLELCHPFTHQEIKDAIFSIPNTKYPGHDGYLSDFLKPVGLL</sequence>
<organism evidence="1 2">
    <name type="scientific">Carnegiea gigantea</name>
    <dbReference type="NCBI Taxonomy" id="171969"/>
    <lineage>
        <taxon>Eukaryota</taxon>
        <taxon>Viridiplantae</taxon>
        <taxon>Streptophyta</taxon>
        <taxon>Embryophyta</taxon>
        <taxon>Tracheophyta</taxon>
        <taxon>Spermatophyta</taxon>
        <taxon>Magnoliopsida</taxon>
        <taxon>eudicotyledons</taxon>
        <taxon>Gunneridae</taxon>
        <taxon>Pentapetalae</taxon>
        <taxon>Caryophyllales</taxon>
        <taxon>Cactineae</taxon>
        <taxon>Cactaceae</taxon>
        <taxon>Cactoideae</taxon>
        <taxon>Echinocereeae</taxon>
        <taxon>Carnegiea</taxon>
    </lineage>
</organism>
<reference evidence="1" key="1">
    <citation type="submission" date="2022-04" db="EMBL/GenBank/DDBJ databases">
        <title>Carnegiea gigantea Genome sequencing and assembly v2.</title>
        <authorList>
            <person name="Copetti D."/>
            <person name="Sanderson M.J."/>
            <person name="Burquez A."/>
            <person name="Wojciechowski M.F."/>
        </authorList>
    </citation>
    <scope>NUCLEOTIDE SEQUENCE</scope>
    <source>
        <strain evidence="1">SGP5-SGP5p</strain>
        <tissue evidence="1">Aerial part</tissue>
    </source>
</reference>
<dbReference type="Proteomes" id="UP001153076">
    <property type="component" value="Unassembled WGS sequence"/>
</dbReference>
<dbReference type="EMBL" id="JAKOGI010000869">
    <property type="protein sequence ID" value="KAJ8429682.1"/>
    <property type="molecule type" value="Genomic_DNA"/>
</dbReference>
<accession>A0A9Q1JRI0</accession>
<dbReference type="AlphaFoldDB" id="A0A9Q1JRI0"/>
<comment type="caution">
    <text evidence="1">The sequence shown here is derived from an EMBL/GenBank/DDBJ whole genome shotgun (WGS) entry which is preliminary data.</text>
</comment>
<evidence type="ECO:0000313" key="2">
    <source>
        <dbReference type="Proteomes" id="UP001153076"/>
    </source>
</evidence>
<name>A0A9Q1JRI0_9CARY</name>
<protein>
    <submittedName>
        <fullName evidence="1">Uncharacterized protein</fullName>
    </submittedName>
</protein>